<keyword evidence="2" id="KW-0472">Membrane</keyword>
<dbReference type="Proteomes" id="UP000306630">
    <property type="component" value="Unassembled WGS sequence"/>
</dbReference>
<dbReference type="PANTHER" id="PTHR34219:SF3">
    <property type="entry name" value="BLL7967 PROTEIN"/>
    <property type="match status" value="1"/>
</dbReference>
<evidence type="ECO:0000256" key="2">
    <source>
        <dbReference type="SAM" id="Phobius"/>
    </source>
</evidence>
<feature type="transmembrane region" description="Helical" evidence="2">
    <location>
        <begin position="365"/>
        <end position="385"/>
    </location>
</feature>
<proteinExistence type="predicted"/>
<dbReference type="AlphaFoldDB" id="A0A4S2FVH4"/>
<keyword evidence="2" id="KW-0812">Transmembrane</keyword>
<dbReference type="Pfam" id="PF03929">
    <property type="entry name" value="PepSY_TM"/>
    <property type="match status" value="1"/>
</dbReference>
<protein>
    <submittedName>
        <fullName evidence="3">PepSY domain-containing protein</fullName>
    </submittedName>
</protein>
<dbReference type="PANTHER" id="PTHR34219">
    <property type="entry name" value="IRON-REGULATED INNER MEMBRANE PROTEIN-RELATED"/>
    <property type="match status" value="1"/>
</dbReference>
<accession>A0A4S2FVH4</accession>
<dbReference type="EMBL" id="SRYD01000034">
    <property type="protein sequence ID" value="TGY73282.1"/>
    <property type="molecule type" value="Genomic_DNA"/>
</dbReference>
<organism evidence="3 4">
    <name type="scientific">Muribaculum intestinale</name>
    <dbReference type="NCBI Taxonomy" id="1796646"/>
    <lineage>
        <taxon>Bacteria</taxon>
        <taxon>Pseudomonadati</taxon>
        <taxon>Bacteroidota</taxon>
        <taxon>Bacteroidia</taxon>
        <taxon>Bacteroidales</taxon>
        <taxon>Muribaculaceae</taxon>
        <taxon>Muribaculum</taxon>
    </lineage>
</organism>
<evidence type="ECO:0000256" key="1">
    <source>
        <dbReference type="SAM" id="MobiDB-lite"/>
    </source>
</evidence>
<dbReference type="InterPro" id="IPR005625">
    <property type="entry name" value="PepSY-ass_TM"/>
</dbReference>
<keyword evidence="2" id="KW-1133">Transmembrane helix</keyword>
<dbReference type="RefSeq" id="WP_123477785.1">
    <property type="nucleotide sequence ID" value="NZ_CANADA010000020.1"/>
</dbReference>
<reference evidence="3 4" key="1">
    <citation type="submission" date="2019-04" db="EMBL/GenBank/DDBJ databases">
        <title>Microbes associate with the intestines of laboratory mice.</title>
        <authorList>
            <person name="Navarre W."/>
            <person name="Wong E."/>
            <person name="Huang K."/>
            <person name="Tropini C."/>
            <person name="Ng K."/>
            <person name="Yu B."/>
        </authorList>
    </citation>
    <scope>NUCLEOTIDE SEQUENCE [LARGE SCALE GENOMIC DNA]</scope>
    <source>
        <strain evidence="3 4">NM06_A21</strain>
    </source>
</reference>
<evidence type="ECO:0000313" key="4">
    <source>
        <dbReference type="Proteomes" id="UP000306630"/>
    </source>
</evidence>
<name>A0A4S2FVH4_9BACT</name>
<feature type="compositionally biased region" description="Basic and acidic residues" evidence="1">
    <location>
        <begin position="241"/>
        <end position="269"/>
    </location>
</feature>
<sequence>MIKFFRKIHLWLSVPFGVFITLICFSGAMLIFEPEITRAIKSDVYYASEVKDVALPIGTILEDVKSALPDSVSITGVTVFKDKERTYQVNLSKPRRASVFVNQYTGQITGKYERLAFFSTMFKLHRWLLDSANPHGDGVKVGKMLVGVSTLIFVIALISGIVIWWPRAKRGLRKSLSISFSNGWKGFWKGLHVAGGMYALIFVLAMSLTGLTWSFDWYRSAFYAICGVEHTPRNFGQHSKVSSEARAERGGRGESRHGNHRGEGGERHGRGERRRHSEFGCWQQVYDELRTQNPDAHQITIGQESATVTLGETGNSRASDKYEFNRRSGELTLNTAYHDAVAADKLRGWIYSIHTGSLGGIFTRIIWLLGALLGASLPLTGYYIWIKHLRHPRKEVKVQNK</sequence>
<feature type="transmembrane region" description="Helical" evidence="2">
    <location>
        <begin position="12"/>
        <end position="32"/>
    </location>
</feature>
<feature type="transmembrane region" description="Helical" evidence="2">
    <location>
        <begin position="144"/>
        <end position="165"/>
    </location>
</feature>
<feature type="region of interest" description="Disordered" evidence="1">
    <location>
        <begin position="236"/>
        <end position="275"/>
    </location>
</feature>
<gene>
    <name evidence="3" type="ORF">E5333_09300</name>
</gene>
<feature type="transmembrane region" description="Helical" evidence="2">
    <location>
        <begin position="186"/>
        <end position="208"/>
    </location>
</feature>
<evidence type="ECO:0000313" key="3">
    <source>
        <dbReference type="EMBL" id="TGY73282.1"/>
    </source>
</evidence>
<comment type="caution">
    <text evidence="3">The sequence shown here is derived from an EMBL/GenBank/DDBJ whole genome shotgun (WGS) entry which is preliminary data.</text>
</comment>